<dbReference type="Proteomes" id="UP000887226">
    <property type="component" value="Unassembled WGS sequence"/>
</dbReference>
<keyword evidence="3" id="KW-1185">Reference proteome</keyword>
<dbReference type="OrthoDB" id="5238363at2759"/>
<feature type="region of interest" description="Disordered" evidence="1">
    <location>
        <begin position="185"/>
        <end position="215"/>
    </location>
</feature>
<accession>A0A9P8CIP4</accession>
<dbReference type="AlphaFoldDB" id="A0A9P8CIP4"/>
<comment type="caution">
    <text evidence="2">The sequence shown here is derived from an EMBL/GenBank/DDBJ whole genome shotgun (WGS) entry which is preliminary data.</text>
</comment>
<organism evidence="2 3">
    <name type="scientific">Calycina marina</name>
    <dbReference type="NCBI Taxonomy" id="1763456"/>
    <lineage>
        <taxon>Eukaryota</taxon>
        <taxon>Fungi</taxon>
        <taxon>Dikarya</taxon>
        <taxon>Ascomycota</taxon>
        <taxon>Pezizomycotina</taxon>
        <taxon>Leotiomycetes</taxon>
        <taxon>Helotiales</taxon>
        <taxon>Pezizellaceae</taxon>
        <taxon>Calycina</taxon>
    </lineage>
</organism>
<evidence type="ECO:0000256" key="1">
    <source>
        <dbReference type="SAM" id="MobiDB-lite"/>
    </source>
</evidence>
<name>A0A9P8CIP4_9HELO</name>
<feature type="compositionally biased region" description="Basic and acidic residues" evidence="1">
    <location>
        <begin position="191"/>
        <end position="207"/>
    </location>
</feature>
<evidence type="ECO:0000313" key="3">
    <source>
        <dbReference type="Proteomes" id="UP000887226"/>
    </source>
</evidence>
<sequence length="215" mass="24737">MRGRWQRFPFRIPQQPNNTIIGGPETLKWVNPEPSKGLPRAFMLLWGNHKASTFTSALSQAKDARETDPFDKYFVKIWQERQDPLWWGVVTTKFKSQQAKIKRTVRSWAVRRMKRAFETSLNRHGYAKDGTPLEGSKSTVPLSGTAQFMAEEYVLTIDPEELGIQMDYIMQKLLRIQELPTFGKTIRKTARKENGRGRGDAHGRKETQSSPSRGV</sequence>
<protein>
    <submittedName>
        <fullName evidence="2">Uncharacterized protein</fullName>
    </submittedName>
</protein>
<evidence type="ECO:0000313" key="2">
    <source>
        <dbReference type="EMBL" id="KAG9248070.1"/>
    </source>
</evidence>
<dbReference type="EMBL" id="MU253757">
    <property type="protein sequence ID" value="KAG9248070.1"/>
    <property type="molecule type" value="Genomic_DNA"/>
</dbReference>
<reference evidence="2" key="1">
    <citation type="journal article" date="2021" name="IMA Fungus">
        <title>Genomic characterization of three marine fungi, including Emericellopsis atlantica sp. nov. with signatures of a generalist lifestyle and marine biomass degradation.</title>
        <authorList>
            <person name="Hagestad O.C."/>
            <person name="Hou L."/>
            <person name="Andersen J.H."/>
            <person name="Hansen E.H."/>
            <person name="Altermark B."/>
            <person name="Li C."/>
            <person name="Kuhnert E."/>
            <person name="Cox R.J."/>
            <person name="Crous P.W."/>
            <person name="Spatafora J.W."/>
            <person name="Lail K."/>
            <person name="Amirebrahimi M."/>
            <person name="Lipzen A."/>
            <person name="Pangilinan J."/>
            <person name="Andreopoulos W."/>
            <person name="Hayes R.D."/>
            <person name="Ng V."/>
            <person name="Grigoriev I.V."/>
            <person name="Jackson S.A."/>
            <person name="Sutton T.D.S."/>
            <person name="Dobson A.D.W."/>
            <person name="Rama T."/>
        </authorList>
    </citation>
    <scope>NUCLEOTIDE SEQUENCE</scope>
    <source>
        <strain evidence="2">TRa3180A</strain>
    </source>
</reference>
<gene>
    <name evidence="2" type="ORF">BJ878DRAFT_490098</name>
</gene>
<proteinExistence type="predicted"/>